<feature type="compositionally biased region" description="Polar residues" evidence="1">
    <location>
        <begin position="923"/>
        <end position="932"/>
    </location>
</feature>
<proteinExistence type="predicted"/>
<evidence type="ECO:0000313" key="3">
    <source>
        <dbReference type="Proteomes" id="UP000076842"/>
    </source>
</evidence>
<dbReference type="Proteomes" id="UP000076842">
    <property type="component" value="Unassembled WGS sequence"/>
</dbReference>
<keyword evidence="3" id="KW-1185">Reference proteome</keyword>
<feature type="compositionally biased region" description="Basic and acidic residues" evidence="1">
    <location>
        <begin position="803"/>
        <end position="824"/>
    </location>
</feature>
<feature type="compositionally biased region" description="Polar residues" evidence="1">
    <location>
        <begin position="952"/>
        <end position="967"/>
    </location>
</feature>
<feature type="region of interest" description="Disordered" evidence="1">
    <location>
        <begin position="558"/>
        <end position="826"/>
    </location>
</feature>
<gene>
    <name evidence="2" type="ORF">CALCODRAFT_509468</name>
</gene>
<reference evidence="2 3" key="1">
    <citation type="journal article" date="2016" name="Mol. Biol. Evol.">
        <title>Comparative Genomics of Early-Diverging Mushroom-Forming Fungi Provides Insights into the Origins of Lignocellulose Decay Capabilities.</title>
        <authorList>
            <person name="Nagy L.G."/>
            <person name="Riley R."/>
            <person name="Tritt A."/>
            <person name="Adam C."/>
            <person name="Daum C."/>
            <person name="Floudas D."/>
            <person name="Sun H."/>
            <person name="Yadav J.S."/>
            <person name="Pangilinan J."/>
            <person name="Larsson K.H."/>
            <person name="Matsuura K."/>
            <person name="Barry K."/>
            <person name="Labutti K."/>
            <person name="Kuo R."/>
            <person name="Ohm R.A."/>
            <person name="Bhattacharya S.S."/>
            <person name="Shirouzu T."/>
            <person name="Yoshinaga Y."/>
            <person name="Martin F.M."/>
            <person name="Grigoriev I.V."/>
            <person name="Hibbett D.S."/>
        </authorList>
    </citation>
    <scope>NUCLEOTIDE SEQUENCE [LARGE SCALE GENOMIC DNA]</scope>
    <source>
        <strain evidence="2 3">HHB12733</strain>
    </source>
</reference>
<dbReference type="InParanoid" id="A0A165F8L3"/>
<evidence type="ECO:0000313" key="2">
    <source>
        <dbReference type="EMBL" id="KZT56390.1"/>
    </source>
</evidence>
<dbReference type="OrthoDB" id="3423501at2759"/>
<feature type="compositionally biased region" description="Basic and acidic residues" evidence="1">
    <location>
        <begin position="772"/>
        <end position="783"/>
    </location>
</feature>
<feature type="compositionally biased region" description="Basic and acidic residues" evidence="1">
    <location>
        <begin position="628"/>
        <end position="637"/>
    </location>
</feature>
<dbReference type="EMBL" id="KV423978">
    <property type="protein sequence ID" value="KZT56390.1"/>
    <property type="molecule type" value="Genomic_DNA"/>
</dbReference>
<feature type="region of interest" description="Disordered" evidence="1">
    <location>
        <begin position="891"/>
        <end position="932"/>
    </location>
</feature>
<protein>
    <submittedName>
        <fullName evidence="2">Uncharacterized protein</fullName>
    </submittedName>
</protein>
<feature type="region of interest" description="Disordered" evidence="1">
    <location>
        <begin position="855"/>
        <end position="876"/>
    </location>
</feature>
<evidence type="ECO:0000256" key="1">
    <source>
        <dbReference type="SAM" id="MobiDB-lite"/>
    </source>
</evidence>
<organism evidence="2 3">
    <name type="scientific">Calocera cornea HHB12733</name>
    <dbReference type="NCBI Taxonomy" id="1353952"/>
    <lineage>
        <taxon>Eukaryota</taxon>
        <taxon>Fungi</taxon>
        <taxon>Dikarya</taxon>
        <taxon>Basidiomycota</taxon>
        <taxon>Agaricomycotina</taxon>
        <taxon>Dacrymycetes</taxon>
        <taxon>Dacrymycetales</taxon>
        <taxon>Dacrymycetaceae</taxon>
        <taxon>Calocera</taxon>
    </lineage>
</organism>
<feature type="compositionally biased region" description="Basic and acidic residues" evidence="1">
    <location>
        <begin position="709"/>
        <end position="720"/>
    </location>
</feature>
<feature type="region of interest" description="Disordered" evidence="1">
    <location>
        <begin position="947"/>
        <end position="989"/>
    </location>
</feature>
<accession>A0A165F8L3</accession>
<name>A0A165F8L3_9BASI</name>
<sequence length="1400" mass="157139">MATRRSAIDAHIRTKRSPPTVANAESVRAAVAAHVPSYIDDVILAWEVHENRLEDQVDNWERMRKKVRHWSSKLNPIIRFLARIGAEDSYSDSLSRKIKTVLTCEDSLRKFENGWAVSALQVNDLPRWLLFGGRARTDLAQNRPYGPASILDQEGKLSLWTMASLGKEQARIPPHEILRILWGQLAVSNLRETGRPPALDVGNTEVIREWMEIIMRIWTCTIRTGEDLHLGPWPADLQIQYIEHAQFMKEFMALAALSSEGTLLSPGISPPAFRSYLLGRIPWICTLSPKPLGQSSEDKMWFEGDDEDYMHDRTMYCITVLELDFAPEIIRLTPLEERWVAGGSQTSAELYMHWTADCVNAFLLQCKIVGVEPSVKICNVLKTLLSFLNELATHYPDLKVPIVVQLLPISKIAEADWMRCRSWEAFGCHGPEEPINVMEWEQATEYCLTPYKWADKMGWLRRVCFIIGVIYTLHHTETLEAAGHDFNRKLMHMLNLAQIYVTRQRPAQSHILPDTTIVPKFIRQAHKSTFRYSSLEQRHAAQKHVTGLRDRLHQWTSPEVAAQGSSKAKYGHGQDQHTRADPISSSAHAQSREDQRNHWGTSAGQERHRSPAVLDGDEAEGNRPSQRSRQEASHDDIADAGCGSTHSEEPTLTDAVHVIVTPTRQKRKRPPSILDGVDLDEGEDDRPRQRSRQDGSANDLADAGGGWSHTEEPTIAEEIHVIVTPTRQKRKRPPALLDGVDLDEGEDDRPRQRSRQDGSTNDLADAGGGWSHTEEPTVAEEIHVIVTPTRQKRKRPPAILDGVDLHEGEDDRPRQRSRQDETLHHNLLYDTEVPRENSSDVLEKALDGCTLRRRRERRSRRRLTAGDPLPGELDWDEQSGQYVPARIVTQNSRQQSAAGVNGEEDNTSSLKALPRYRGERRLTSSSSTGRNRTVTGLTEEVQLDFTMDDDSSPVSASLNVGATSSRASRQRGVESEEAEAVGSANSSTASPPLIPVLQHPIRCLCEEYYSRGSFREPAWPVLPIVEHKQKINGEPIVKYTEDNRQEAHNDIKPEFIEYDKLTAEAIREKGFVSSAWPEECTLMICIQLWTGKCLVCSSRRRPCRWCKPWMKDIPYQVYSEPSDIYRSGRIPSLNEVWLRLKALLGWTKQRPMMKDHDLDDVSHATEAKWEGDKEADWALRDGFSTYSKPPYPRGYNMNTTGNIAVELEPSMESGLSGQRDAEQSVGSSCYWVSEVRLIDVKIADGRLRADRGAELWSPGGQGAADTLHEKTKLEGAESCTTDGHEGETARDIAQVHGRLLALSVWKMGDVTTTCWREFCSLMMSAAGGTEDSEAGSGGIGERVCGGTAPGGNEEGQAFRTAAQRHAVDVFAATVNVCVRLSVGLREGISVMMGKQARREC</sequence>